<name>A0A2X4TIV6_SALER</name>
<keyword evidence="4" id="KW-1185">Reference proteome</keyword>
<dbReference type="Proteomes" id="UP000248731">
    <property type="component" value="Chromosome 1"/>
</dbReference>
<dbReference type="EMBL" id="LS483466">
    <property type="protein sequence ID" value="SQI26299.1"/>
    <property type="molecule type" value="Genomic_DNA"/>
</dbReference>
<evidence type="ECO:0000313" key="5">
    <source>
        <dbReference type="Proteomes" id="UP000254124"/>
    </source>
</evidence>
<dbReference type="EMBL" id="UGWZ01000001">
    <property type="protein sequence ID" value="SUG16057.1"/>
    <property type="molecule type" value="Genomic_DNA"/>
</dbReference>
<organism evidence="1 4">
    <name type="scientific">Salmonella enterica subsp. arizonae</name>
    <dbReference type="NCBI Taxonomy" id="59203"/>
    <lineage>
        <taxon>Bacteria</taxon>
        <taxon>Pseudomonadati</taxon>
        <taxon>Pseudomonadota</taxon>
        <taxon>Gammaproteobacteria</taxon>
        <taxon>Enterobacterales</taxon>
        <taxon>Enterobacteriaceae</taxon>
        <taxon>Salmonella</taxon>
    </lineage>
</organism>
<evidence type="ECO:0000313" key="4">
    <source>
        <dbReference type="Proteomes" id="UP000248731"/>
    </source>
</evidence>
<evidence type="ECO:0000313" key="3">
    <source>
        <dbReference type="EMBL" id="SUG34168.1"/>
    </source>
</evidence>
<accession>A0A2X4TIV6</accession>
<protein>
    <submittedName>
        <fullName evidence="1">Cytoplasmic protein</fullName>
    </submittedName>
</protein>
<dbReference type="EMBL" id="UGXD01000002">
    <property type="protein sequence ID" value="SUG34168.1"/>
    <property type="molecule type" value="Genomic_DNA"/>
</dbReference>
<gene>
    <name evidence="2" type="ORF">NCTC7295_03749</name>
    <name evidence="3" type="ORF">NCTC7304_03669</name>
    <name evidence="1" type="ORF">NCTC7307_03742</name>
</gene>
<evidence type="ECO:0000313" key="1">
    <source>
        <dbReference type="EMBL" id="SQI26299.1"/>
    </source>
</evidence>
<reference evidence="4 5" key="1">
    <citation type="submission" date="2018-06" db="EMBL/GenBank/DDBJ databases">
        <authorList>
            <consortium name="Pathogen Informatics"/>
            <person name="Doyle S."/>
        </authorList>
    </citation>
    <scope>NUCLEOTIDE SEQUENCE [LARGE SCALE GENOMIC DNA]</scope>
    <source>
        <strain evidence="2 5">NCTC7295</strain>
        <strain evidence="3 6">NCTC7304</strain>
        <strain evidence="1 4">NCTC7307</strain>
    </source>
</reference>
<dbReference type="AlphaFoldDB" id="A0A2X4TIV6"/>
<dbReference type="Proteomes" id="UP000254762">
    <property type="component" value="Unassembled WGS sequence"/>
</dbReference>
<sequence>MKALEFIKKVLQKLNNLSTIMTKMTFYLKRRISVSVIFRLLKVTSEQVEKNV</sequence>
<evidence type="ECO:0000313" key="2">
    <source>
        <dbReference type="EMBL" id="SUG16057.1"/>
    </source>
</evidence>
<proteinExistence type="predicted"/>
<evidence type="ECO:0000313" key="6">
    <source>
        <dbReference type="Proteomes" id="UP000254762"/>
    </source>
</evidence>
<dbReference type="Proteomes" id="UP000254124">
    <property type="component" value="Unassembled WGS sequence"/>
</dbReference>